<dbReference type="GO" id="GO:0016702">
    <property type="term" value="F:oxidoreductase activity, acting on single donors with incorporation of molecular oxygen, incorporation of two atoms of oxygen"/>
    <property type="evidence" value="ECO:0007669"/>
    <property type="project" value="InterPro"/>
</dbReference>
<dbReference type="PROSITE" id="PS51393">
    <property type="entry name" value="LIPOXYGENASE_3"/>
    <property type="match status" value="1"/>
</dbReference>
<keyword evidence="3" id="KW-0732">Signal</keyword>
<dbReference type="PRINTS" id="PR00087">
    <property type="entry name" value="LIPOXYGENASE"/>
</dbReference>
<feature type="domain" description="Lipoxygenase" evidence="4">
    <location>
        <begin position="207"/>
        <end position="666"/>
    </location>
</feature>
<dbReference type="RefSeq" id="WP_275682779.1">
    <property type="nucleotide sequence ID" value="NZ_JAJLJH010000003.1"/>
</dbReference>
<feature type="chain" id="PRO_5040950348" evidence="3">
    <location>
        <begin position="30"/>
        <end position="666"/>
    </location>
</feature>
<dbReference type="Gene3D" id="3.10.450.60">
    <property type="match status" value="1"/>
</dbReference>
<gene>
    <name evidence="5" type="ORF">LPC04_13580</name>
</gene>
<dbReference type="Proteomes" id="UP001139353">
    <property type="component" value="Unassembled WGS sequence"/>
</dbReference>
<dbReference type="GO" id="GO:0046872">
    <property type="term" value="F:metal ion binding"/>
    <property type="evidence" value="ECO:0007669"/>
    <property type="project" value="UniProtKB-KW"/>
</dbReference>
<accession>A0A9X1YIF0</accession>
<name>A0A9X1YIF0_9BURK</name>
<dbReference type="PROSITE" id="PS00081">
    <property type="entry name" value="LIPOXYGENASE_2"/>
    <property type="match status" value="1"/>
</dbReference>
<evidence type="ECO:0000313" key="6">
    <source>
        <dbReference type="Proteomes" id="UP001139353"/>
    </source>
</evidence>
<keyword evidence="2" id="KW-0560">Oxidoreductase</keyword>
<dbReference type="GO" id="GO:0034440">
    <property type="term" value="P:lipid oxidation"/>
    <property type="evidence" value="ECO:0007669"/>
    <property type="project" value="InterPro"/>
</dbReference>
<evidence type="ECO:0000256" key="1">
    <source>
        <dbReference type="ARBA" id="ARBA00022723"/>
    </source>
</evidence>
<dbReference type="PROSITE" id="PS51318">
    <property type="entry name" value="TAT"/>
    <property type="match status" value="1"/>
</dbReference>
<feature type="signal peptide" evidence="3">
    <location>
        <begin position="1"/>
        <end position="29"/>
    </location>
</feature>
<comment type="caution">
    <text evidence="5">The sequence shown here is derived from an EMBL/GenBank/DDBJ whole genome shotgun (WGS) entry which is preliminary data.</text>
</comment>
<keyword evidence="6" id="KW-1185">Reference proteome</keyword>
<sequence length="666" mass="70099">MKRRDILKWSASAGAGLGVLAGTPSTATAAVPVARPSLPQKTDLVDAAARRLQLIAQQAVYVWTDAHVDLAGVPMGVAVPPGELPTLEHQLKTSQVAVEAVTNLAASLGASPVATSSLQSLDALRSRLAATQASFASLAAQNAGVLNLPATVQALLGTLTSTASDIATQLKQIHATLVQAAQGSSTRTVAQYDALFVTLPRPAIAQSLHDDAAFAAMRLSGPNPMLIAKASTLPAKFPLSDAQYRQVMGADDSLVDAAAGGRLYLLDYEGLGAIAPAGPVSKPLTGVGYCCAPIAAFARPKSGRSLVPVAIQCGQDPSANPIFLRVGDSSNAEAYWAWQSAKTAVQVADFNYHEMFVHLGRTHLMSEAFAMATQRQLATAHPLNRLLSPHLEGAMFINEAAALIIMAPLTTGDVILAAPIETLQGECGRDRLAYDFHASMLPNDLKARGVDNTDQLPDYPYRDDALLVWNAIQQWVSDYVAVYYAGDADVVGDYELKAWAAELSASGKVKGFTAITTRSQLVSVVTAIIFNASAQHAAVNFPQSDIMTYAPFSAGTGGTAAPTTTAGQSQASWPQMLPSTLAAREQILLFHILGGVVYRPLGTYLDNAFPYLPVLLDPAIAGPGGPLDRFRAALAAIEATIQQRNAARTRPYGYLLPSRIPSSTNI</sequence>
<dbReference type="EMBL" id="JAJLJH010000003">
    <property type="protein sequence ID" value="MCK9686738.1"/>
    <property type="molecule type" value="Genomic_DNA"/>
</dbReference>
<evidence type="ECO:0000256" key="2">
    <source>
        <dbReference type="ARBA" id="ARBA00023002"/>
    </source>
</evidence>
<dbReference type="InterPro" id="IPR013819">
    <property type="entry name" value="LipOase_C"/>
</dbReference>
<dbReference type="AlphaFoldDB" id="A0A9X1YIF0"/>
<dbReference type="InterPro" id="IPR000907">
    <property type="entry name" value="LipOase"/>
</dbReference>
<organism evidence="5 6">
    <name type="scientific">Scleromatobacter humisilvae</name>
    <dbReference type="NCBI Taxonomy" id="2897159"/>
    <lineage>
        <taxon>Bacteria</taxon>
        <taxon>Pseudomonadati</taxon>
        <taxon>Pseudomonadota</taxon>
        <taxon>Betaproteobacteria</taxon>
        <taxon>Burkholderiales</taxon>
        <taxon>Sphaerotilaceae</taxon>
        <taxon>Scleromatobacter</taxon>
    </lineage>
</organism>
<evidence type="ECO:0000313" key="5">
    <source>
        <dbReference type="EMBL" id="MCK9686738.1"/>
    </source>
</evidence>
<dbReference type="SUPFAM" id="SSF48484">
    <property type="entry name" value="Lipoxigenase"/>
    <property type="match status" value="1"/>
</dbReference>
<reference evidence="5" key="1">
    <citation type="submission" date="2021-11" db="EMBL/GenBank/DDBJ databases">
        <title>BS-T2-15 a new species belonging to the Comamonadaceae family isolated from the soil of a French oak forest.</title>
        <authorList>
            <person name="Mieszkin S."/>
            <person name="Alain K."/>
        </authorList>
    </citation>
    <scope>NUCLEOTIDE SEQUENCE</scope>
    <source>
        <strain evidence="5">BS-T2-15</strain>
    </source>
</reference>
<dbReference type="InterPro" id="IPR036226">
    <property type="entry name" value="LipOase_C_sf"/>
</dbReference>
<dbReference type="Gene3D" id="1.20.245.10">
    <property type="entry name" value="Lipoxygenase-1, Domain 5"/>
    <property type="match status" value="1"/>
</dbReference>
<dbReference type="PANTHER" id="PTHR11771">
    <property type="entry name" value="LIPOXYGENASE"/>
    <property type="match status" value="1"/>
</dbReference>
<dbReference type="Pfam" id="PF00305">
    <property type="entry name" value="Lipoxygenase"/>
    <property type="match status" value="1"/>
</dbReference>
<dbReference type="InterPro" id="IPR020834">
    <property type="entry name" value="LipOase_CS"/>
</dbReference>
<dbReference type="InterPro" id="IPR006311">
    <property type="entry name" value="TAT_signal"/>
</dbReference>
<evidence type="ECO:0000259" key="4">
    <source>
        <dbReference type="PROSITE" id="PS51393"/>
    </source>
</evidence>
<protein>
    <submittedName>
        <fullName evidence="5">Lipoxygenase</fullName>
    </submittedName>
</protein>
<proteinExistence type="predicted"/>
<keyword evidence="1" id="KW-0479">Metal-binding</keyword>
<evidence type="ECO:0000256" key="3">
    <source>
        <dbReference type="SAM" id="SignalP"/>
    </source>
</evidence>